<dbReference type="RefSeq" id="WP_152298890.1">
    <property type="nucleotide sequence ID" value="NZ_CP041166.1"/>
</dbReference>
<dbReference type="AlphaFoldDB" id="A0AAJ4A2Q6"/>
<reference evidence="3" key="1">
    <citation type="submission" date="2019-06" db="EMBL/GenBank/DDBJ databases">
        <title>Sulfurimonas gotlandica sp. nov., a chemoautotrophic and psychrotolerant epsilonproteobacterium isolated from a pelagic redoxcline, and an emended description of the genus Sulfurimonas.</title>
        <authorList>
            <person name="Wang S."/>
            <person name="Jiang L."/>
            <person name="Shao Z."/>
        </authorList>
    </citation>
    <scope>NUCLEOTIDE SEQUENCE [LARGE SCALE GENOMIC DNA]</scope>
    <source>
        <strain evidence="3">1-1N</strain>
    </source>
</reference>
<dbReference type="EMBL" id="CP041166">
    <property type="protein sequence ID" value="QFR42827.1"/>
    <property type="molecule type" value="Genomic_DNA"/>
</dbReference>
<protein>
    <submittedName>
        <fullName evidence="2">Uncharacterized protein</fullName>
    </submittedName>
</protein>
<evidence type="ECO:0000313" key="3">
    <source>
        <dbReference type="Proteomes" id="UP000326061"/>
    </source>
</evidence>
<name>A0AAJ4A2Q6_9BACT</name>
<feature type="coiled-coil region" evidence="1">
    <location>
        <begin position="71"/>
        <end position="98"/>
    </location>
</feature>
<keyword evidence="1" id="KW-0175">Coiled coil</keyword>
<accession>A0AAJ4A2Q6</accession>
<evidence type="ECO:0000313" key="2">
    <source>
        <dbReference type="EMBL" id="QFR42827.1"/>
    </source>
</evidence>
<dbReference type="KEGG" id="suln:FJR47_02430"/>
<dbReference type="Proteomes" id="UP000326061">
    <property type="component" value="Chromosome"/>
</dbReference>
<gene>
    <name evidence="2" type="ORF">FJR47_02430</name>
</gene>
<sequence>MEEIKINLVYGGIYDIIKCYILNKNNINLKAKQEEFKDNHSLLDNVAIFLRVLDKNLLDIQATYSENYNCLQETELIINDNIKQISDLEQNINQLLEQNNPKIDGWDLNIPTLRFSAQSVYFVEKTSDSKTLEAILHKIENFQSKLLTNYGKYDGCMKEDNLVIKSGSYFEYFTLSDSLLALTAKTLKKLEEYIKYEKDQEKNNQKLYEVLNNVVIDIGKLYNLDNKFLTIIINDVRKFLGIENKIKNTKKELEAIIL</sequence>
<organism evidence="2 3">
    <name type="scientific">Sulfurimonas xiamenensis</name>
    <dbReference type="NCBI Taxonomy" id="2590021"/>
    <lineage>
        <taxon>Bacteria</taxon>
        <taxon>Pseudomonadati</taxon>
        <taxon>Campylobacterota</taxon>
        <taxon>Epsilonproteobacteria</taxon>
        <taxon>Campylobacterales</taxon>
        <taxon>Sulfurimonadaceae</taxon>
        <taxon>Sulfurimonas</taxon>
    </lineage>
</organism>
<keyword evidence="3" id="KW-1185">Reference proteome</keyword>
<evidence type="ECO:0000256" key="1">
    <source>
        <dbReference type="SAM" id="Coils"/>
    </source>
</evidence>
<proteinExistence type="predicted"/>